<dbReference type="Proteomes" id="UP000054047">
    <property type="component" value="Unassembled WGS sequence"/>
</dbReference>
<evidence type="ECO:0000313" key="2">
    <source>
        <dbReference type="EMBL" id="KIH56667.1"/>
    </source>
</evidence>
<sequence>MEQRACSFKRDSLDPLKRDLVKAKDGRTDCAHSQKFPEEGSMPGRSIARYTSVQPQELFAKK</sequence>
<feature type="region of interest" description="Disordered" evidence="1">
    <location>
        <begin position="23"/>
        <end position="46"/>
    </location>
</feature>
<evidence type="ECO:0000256" key="1">
    <source>
        <dbReference type="SAM" id="MobiDB-lite"/>
    </source>
</evidence>
<dbReference type="AlphaFoldDB" id="A0A0C2D3N3"/>
<keyword evidence="3" id="KW-1185">Reference proteome</keyword>
<feature type="compositionally biased region" description="Basic and acidic residues" evidence="1">
    <location>
        <begin position="23"/>
        <end position="38"/>
    </location>
</feature>
<evidence type="ECO:0000313" key="3">
    <source>
        <dbReference type="Proteomes" id="UP000054047"/>
    </source>
</evidence>
<accession>A0A0C2D3N3</accession>
<gene>
    <name evidence="2" type="ORF">ANCDUO_13152</name>
</gene>
<reference evidence="2 3" key="1">
    <citation type="submission" date="2013-12" db="EMBL/GenBank/DDBJ databases">
        <title>Draft genome of the parsitic nematode Ancylostoma duodenale.</title>
        <authorList>
            <person name="Mitreva M."/>
        </authorList>
    </citation>
    <scope>NUCLEOTIDE SEQUENCE [LARGE SCALE GENOMIC DNA]</scope>
    <source>
        <strain evidence="2 3">Zhejiang</strain>
    </source>
</reference>
<organism evidence="2 3">
    <name type="scientific">Ancylostoma duodenale</name>
    <dbReference type="NCBI Taxonomy" id="51022"/>
    <lineage>
        <taxon>Eukaryota</taxon>
        <taxon>Metazoa</taxon>
        <taxon>Ecdysozoa</taxon>
        <taxon>Nematoda</taxon>
        <taxon>Chromadorea</taxon>
        <taxon>Rhabditida</taxon>
        <taxon>Rhabditina</taxon>
        <taxon>Rhabditomorpha</taxon>
        <taxon>Strongyloidea</taxon>
        <taxon>Ancylostomatidae</taxon>
        <taxon>Ancylostomatinae</taxon>
        <taxon>Ancylostoma</taxon>
    </lineage>
</organism>
<name>A0A0C2D3N3_9BILA</name>
<proteinExistence type="predicted"/>
<protein>
    <submittedName>
        <fullName evidence="2">Uncharacterized protein</fullName>
    </submittedName>
</protein>
<dbReference type="EMBL" id="KN735419">
    <property type="protein sequence ID" value="KIH56667.1"/>
    <property type="molecule type" value="Genomic_DNA"/>
</dbReference>